<reference evidence="4" key="2">
    <citation type="submission" date="2025-08" db="UniProtKB">
        <authorList>
            <consortium name="RefSeq"/>
        </authorList>
    </citation>
    <scope>IDENTIFICATION</scope>
    <source>
        <tissue evidence="4">Leaf</tissue>
    </source>
</reference>
<dbReference type="RefSeq" id="XP_016480280.1">
    <property type="nucleotide sequence ID" value="XM_016624794.1"/>
</dbReference>
<dbReference type="AlphaFoldDB" id="A0A1S4AUN1"/>
<proteinExistence type="predicted"/>
<dbReference type="Pfam" id="PF00561">
    <property type="entry name" value="Abhydrolase_1"/>
    <property type="match status" value="1"/>
</dbReference>
<gene>
    <name evidence="4" type="primary">LOC107801465</name>
</gene>
<dbReference type="InterPro" id="IPR000073">
    <property type="entry name" value="AB_hydrolase_1"/>
</dbReference>
<evidence type="ECO:0000313" key="4">
    <source>
        <dbReference type="RefSeq" id="XP_016480280.1"/>
    </source>
</evidence>
<name>A0A1S4AUN1_TOBAC</name>
<feature type="domain" description="AB hydrolase-1" evidence="2">
    <location>
        <begin position="63"/>
        <end position="317"/>
    </location>
</feature>
<dbReference type="GO" id="GO:0016787">
    <property type="term" value="F:hydrolase activity"/>
    <property type="evidence" value="ECO:0007669"/>
    <property type="project" value="UniProtKB-ARBA"/>
</dbReference>
<dbReference type="GeneID" id="107801465"/>
<dbReference type="OMA" id="GHLFPCG"/>
<dbReference type="OrthoDB" id="294702at2759"/>
<feature type="chain" id="PRO_5010197403" evidence="1">
    <location>
        <begin position="18"/>
        <end position="338"/>
    </location>
</feature>
<evidence type="ECO:0000256" key="1">
    <source>
        <dbReference type="SAM" id="SignalP"/>
    </source>
</evidence>
<reference evidence="3" key="1">
    <citation type="journal article" date="2014" name="Nat. Commun.">
        <title>The tobacco genome sequence and its comparison with those of tomato and potato.</title>
        <authorList>
            <person name="Sierro N."/>
            <person name="Battey J.N."/>
            <person name="Ouadi S."/>
            <person name="Bakaher N."/>
            <person name="Bovet L."/>
            <person name="Willig A."/>
            <person name="Goepfert S."/>
            <person name="Peitsch M.C."/>
            <person name="Ivanov N.V."/>
        </authorList>
    </citation>
    <scope>NUCLEOTIDE SEQUENCE [LARGE SCALE GENOMIC DNA]</scope>
</reference>
<organism evidence="3 4">
    <name type="scientific">Nicotiana tabacum</name>
    <name type="common">Common tobacco</name>
    <dbReference type="NCBI Taxonomy" id="4097"/>
    <lineage>
        <taxon>Eukaryota</taxon>
        <taxon>Viridiplantae</taxon>
        <taxon>Streptophyta</taxon>
        <taxon>Embryophyta</taxon>
        <taxon>Tracheophyta</taxon>
        <taxon>Spermatophyta</taxon>
        <taxon>Magnoliopsida</taxon>
        <taxon>eudicotyledons</taxon>
        <taxon>Gunneridae</taxon>
        <taxon>Pentapetalae</taxon>
        <taxon>asterids</taxon>
        <taxon>lamiids</taxon>
        <taxon>Solanales</taxon>
        <taxon>Solanaceae</taxon>
        <taxon>Nicotianoideae</taxon>
        <taxon>Nicotianeae</taxon>
        <taxon>Nicotiana</taxon>
    </lineage>
</organism>
<evidence type="ECO:0000259" key="2">
    <source>
        <dbReference type="Pfam" id="PF00561"/>
    </source>
</evidence>
<dbReference type="FunFam" id="3.40.50.1820:FF:000270">
    <property type="entry name" value="Alpha/beta-Hydrolases superfamily protein"/>
    <property type="match status" value="1"/>
</dbReference>
<protein>
    <submittedName>
        <fullName evidence="4">Uncharacterized protein LOC107801465</fullName>
    </submittedName>
</protein>
<dbReference type="KEGG" id="nta:107801465"/>
<sequence length="338" mass="38358">MIKKAASLVLFLALVYQAIRPPPPKTCSTAGLPSTTPSIKLRDGRHLVYKEYGVPKNSANYNVIYVHSFGGSKFEAALITSKAIEELGVYLVSFDRPGYGKSDPHPKRSFKSLALDIEELADQLELGDKFYVIGFAMGAHFVWGCLKYIPQRLAGAALLAPAINYWWPGFPANFTKQALDKQLLRDQWVYQVAYYAPWLMYWWNTQQWFPGFSVITGEFKLSQKDLKIASSLDEMQLQQAYVTQQGDFESLHRDLIIGFGKPEFDPMDMKNPFPNNESSAHLWHGIEDGIVSVNLQRFIAKKLPWIKYHELSDAGHLFPCGEDSIKDVIWKALLSEKI</sequence>
<keyword evidence="3" id="KW-1185">Reference proteome</keyword>
<dbReference type="PANTHER" id="PTHR45763">
    <property type="entry name" value="HYDROLASE, ALPHA/BETA FOLD FAMILY PROTEIN, EXPRESSED-RELATED"/>
    <property type="match status" value="1"/>
</dbReference>
<dbReference type="PANTHER" id="PTHR45763:SF31">
    <property type="entry name" value="SERINE AMINOPEPTIDASE S33 DOMAIN-CONTAINING PROTEIN"/>
    <property type="match status" value="1"/>
</dbReference>
<dbReference type="InterPro" id="IPR029058">
    <property type="entry name" value="AB_hydrolase_fold"/>
</dbReference>
<accession>A0A1S4AUN1</accession>
<evidence type="ECO:0000313" key="3">
    <source>
        <dbReference type="Proteomes" id="UP000790787"/>
    </source>
</evidence>
<dbReference type="Gene3D" id="3.40.50.1820">
    <property type="entry name" value="alpha/beta hydrolase"/>
    <property type="match status" value="1"/>
</dbReference>
<feature type="signal peptide" evidence="1">
    <location>
        <begin position="1"/>
        <end position="17"/>
    </location>
</feature>
<dbReference type="Proteomes" id="UP000790787">
    <property type="component" value="Chromosome 13"/>
</dbReference>
<dbReference type="RefSeq" id="XP_016480280.1">
    <property type="nucleotide sequence ID" value="XM_016624794.2"/>
</dbReference>
<dbReference type="PaxDb" id="4097-A0A1S4AUN1"/>
<dbReference type="SUPFAM" id="SSF53474">
    <property type="entry name" value="alpha/beta-Hydrolases"/>
    <property type="match status" value="1"/>
</dbReference>
<keyword evidence="1" id="KW-0732">Signal</keyword>